<comment type="caution">
    <text evidence="2">The sequence shown here is derived from an EMBL/GenBank/DDBJ whole genome shotgun (WGS) entry which is preliminary data.</text>
</comment>
<feature type="compositionally biased region" description="Basic and acidic residues" evidence="1">
    <location>
        <begin position="377"/>
        <end position="389"/>
    </location>
</feature>
<sequence length="460" mass="50928">MLMGDSSSTCLMQPFSYASAISTTEVIEGNPIHALGQSISFGRFALESLSWEKWSTFSHKRYVEEAERYSRPGSVAEKKAFFEAHYKRMAEKKKAEAALLEQANAAASNASKMGDATDSCNSTSPNVDLEKTIEPNKEDSTQTSDSNPGAMLDGSKVQCKEVDDKDLEKEQSRLHDSEKSPLVSRVAKSKEDSYATPKSEATPRNSLDKKRSAHKWLKPLNFTPIKEINLLSSAARRKTESHPGAPKDCPTPFKTPIKVPDEWSALATPMSDRRKSKNGGAAAESKTCTKRSSLATECSKFLNKCKNKLQSPMIPTPFRLRTEERAARRREKLEDKFNAEKAQNALPPRTQIKDIPETESRKWRPTFCFTAGPFPTDLKDMRRAEDLTKKVPAAPQPSNSGRKPQTRTVKNNTLPSKTIPSKSSGSKKFLGKTFQTTAQPRAAGKASIALENTPPNIQQV</sequence>
<name>A0AAN7JTX8_9MYRT</name>
<organism evidence="2 3">
    <name type="scientific">Trapa incisa</name>
    <dbReference type="NCBI Taxonomy" id="236973"/>
    <lineage>
        <taxon>Eukaryota</taxon>
        <taxon>Viridiplantae</taxon>
        <taxon>Streptophyta</taxon>
        <taxon>Embryophyta</taxon>
        <taxon>Tracheophyta</taxon>
        <taxon>Spermatophyta</taxon>
        <taxon>Magnoliopsida</taxon>
        <taxon>eudicotyledons</taxon>
        <taxon>Gunneridae</taxon>
        <taxon>Pentapetalae</taxon>
        <taxon>rosids</taxon>
        <taxon>malvids</taxon>
        <taxon>Myrtales</taxon>
        <taxon>Lythraceae</taxon>
        <taxon>Trapa</taxon>
    </lineage>
</organism>
<dbReference type="Proteomes" id="UP001345219">
    <property type="component" value="Chromosome 8"/>
</dbReference>
<feature type="compositionally biased region" description="Basic and acidic residues" evidence="1">
    <location>
        <begin position="158"/>
        <end position="179"/>
    </location>
</feature>
<evidence type="ECO:0000256" key="1">
    <source>
        <dbReference type="SAM" id="MobiDB-lite"/>
    </source>
</evidence>
<dbReference type="EMBL" id="JAXIOK010000014">
    <property type="protein sequence ID" value="KAK4754860.1"/>
    <property type="molecule type" value="Genomic_DNA"/>
</dbReference>
<accession>A0AAN7JTX8</accession>
<protein>
    <recommendedName>
        <fullName evidence="4">TPX2 C-terminal domain-containing protein</fullName>
    </recommendedName>
</protein>
<proteinExistence type="predicted"/>
<evidence type="ECO:0000313" key="2">
    <source>
        <dbReference type="EMBL" id="KAK4754860.1"/>
    </source>
</evidence>
<evidence type="ECO:0000313" key="3">
    <source>
        <dbReference type="Proteomes" id="UP001345219"/>
    </source>
</evidence>
<feature type="region of interest" description="Disordered" evidence="1">
    <location>
        <begin position="333"/>
        <end position="359"/>
    </location>
</feature>
<reference evidence="2 3" key="1">
    <citation type="journal article" date="2023" name="Hortic Res">
        <title>Pangenome of water caltrop reveals structural variations and asymmetric subgenome divergence after allopolyploidization.</title>
        <authorList>
            <person name="Zhang X."/>
            <person name="Chen Y."/>
            <person name="Wang L."/>
            <person name="Yuan Y."/>
            <person name="Fang M."/>
            <person name="Shi L."/>
            <person name="Lu R."/>
            <person name="Comes H.P."/>
            <person name="Ma Y."/>
            <person name="Chen Y."/>
            <person name="Huang G."/>
            <person name="Zhou Y."/>
            <person name="Zheng Z."/>
            <person name="Qiu Y."/>
        </authorList>
    </citation>
    <scope>NUCLEOTIDE SEQUENCE [LARGE SCALE GENOMIC DNA]</scope>
    <source>
        <tissue evidence="2">Roots</tissue>
    </source>
</reference>
<feature type="compositionally biased region" description="Basic and acidic residues" evidence="1">
    <location>
        <begin position="128"/>
        <end position="140"/>
    </location>
</feature>
<dbReference type="InterPro" id="IPR044216">
    <property type="entry name" value="WDL7"/>
</dbReference>
<feature type="compositionally biased region" description="Polar residues" evidence="1">
    <location>
        <begin position="396"/>
        <end position="420"/>
    </location>
</feature>
<dbReference type="PANTHER" id="PTHR47067">
    <property type="entry name" value="TPX2 (TARGETING PROTEIN FOR XKLP2) PROTEIN FAMILY-RELATED"/>
    <property type="match status" value="1"/>
</dbReference>
<feature type="region of interest" description="Disordered" evidence="1">
    <location>
        <begin position="374"/>
        <end position="460"/>
    </location>
</feature>
<dbReference type="PANTHER" id="PTHR47067:SF7">
    <property type="entry name" value="TPX2 (TARGETING PROTEIN FOR XKLP2) PROTEIN FAMILY"/>
    <property type="match status" value="1"/>
</dbReference>
<feature type="region of interest" description="Disordered" evidence="1">
    <location>
        <begin position="233"/>
        <end position="289"/>
    </location>
</feature>
<dbReference type="AlphaFoldDB" id="A0AAN7JTX8"/>
<feature type="compositionally biased region" description="Low complexity" evidence="1">
    <location>
        <begin position="421"/>
        <end position="432"/>
    </location>
</feature>
<evidence type="ECO:0008006" key="4">
    <source>
        <dbReference type="Google" id="ProtNLM"/>
    </source>
</evidence>
<feature type="region of interest" description="Disordered" evidence="1">
    <location>
        <begin position="109"/>
        <end position="216"/>
    </location>
</feature>
<gene>
    <name evidence="2" type="ORF">SAY87_008617</name>
</gene>
<keyword evidence="3" id="KW-1185">Reference proteome</keyword>